<sequence length="331" mass="36458">MKSRMTLLAFALVATLPGLAGAGGQMPDGSTPEQKAIVAGDPPFHAAKLTLENVPTRSTTPRALFNGRNLQGWDSWLGYKNYADTYNPAAKDKPIGLNHDTTHVFGVVTEDGAPALFSSGKIWGALITKESFKNYHLQLQFKWGKNNWVPNRPRNNGILYHAHGRYGAFFGTWMQSVEFEIMPHSTGMLLAVGDANGGRSFTDVNWNVNADIDVGRDDAIPYPYRRFMPGGKRVSIQVPAFNVEAASDAEKPLGEWNTLDLYVYGDESVHVVNGVPVMVAHNLRTTDGPGKPVRPLTEGRIQLQSEGAETYFRNITIEPIDHLPQVRAQQD</sequence>
<evidence type="ECO:0000256" key="1">
    <source>
        <dbReference type="SAM" id="SignalP"/>
    </source>
</evidence>
<dbReference type="RefSeq" id="WP_259449345.1">
    <property type="nucleotide sequence ID" value="NZ_CP119520.1"/>
</dbReference>
<evidence type="ECO:0000259" key="2">
    <source>
        <dbReference type="Pfam" id="PF06439"/>
    </source>
</evidence>
<feature type="signal peptide" evidence="1">
    <location>
        <begin position="1"/>
        <end position="22"/>
    </location>
</feature>
<evidence type="ECO:0000313" key="4">
    <source>
        <dbReference type="Proteomes" id="UP001165263"/>
    </source>
</evidence>
<organism evidence="3 4">
    <name type="scientific">Telluria mixta</name>
    <dbReference type="NCBI Taxonomy" id="34071"/>
    <lineage>
        <taxon>Bacteria</taxon>
        <taxon>Pseudomonadati</taxon>
        <taxon>Pseudomonadota</taxon>
        <taxon>Betaproteobacteria</taxon>
        <taxon>Burkholderiales</taxon>
        <taxon>Oxalobacteraceae</taxon>
        <taxon>Telluria group</taxon>
        <taxon>Telluria</taxon>
    </lineage>
</organism>
<protein>
    <submittedName>
        <fullName evidence="3">DUF1080 domain-containing protein</fullName>
    </submittedName>
</protein>
<dbReference type="Gene3D" id="2.60.120.560">
    <property type="entry name" value="Exo-inulinase, domain 1"/>
    <property type="match status" value="1"/>
</dbReference>
<evidence type="ECO:0000313" key="3">
    <source>
        <dbReference type="EMBL" id="MCS0630230.1"/>
    </source>
</evidence>
<accession>A0ABT2BYM6</accession>
<name>A0ABT2BYM6_9BURK</name>
<dbReference type="Proteomes" id="UP001165263">
    <property type="component" value="Unassembled WGS sequence"/>
</dbReference>
<feature type="domain" description="3-keto-alpha-glucoside-1,2-lyase/3-keto-2-hydroxy-glucal hydratase" evidence="2">
    <location>
        <begin position="62"/>
        <end position="318"/>
    </location>
</feature>
<dbReference type="Pfam" id="PF06439">
    <property type="entry name" value="3keto-disac_hyd"/>
    <property type="match status" value="1"/>
</dbReference>
<gene>
    <name evidence="3" type="ORF">NX786_12875</name>
</gene>
<proteinExistence type="predicted"/>
<keyword evidence="1" id="KW-0732">Signal</keyword>
<feature type="chain" id="PRO_5047136907" evidence="1">
    <location>
        <begin position="23"/>
        <end position="331"/>
    </location>
</feature>
<comment type="caution">
    <text evidence="3">The sequence shown here is derived from an EMBL/GenBank/DDBJ whole genome shotgun (WGS) entry which is preliminary data.</text>
</comment>
<dbReference type="InterPro" id="IPR010496">
    <property type="entry name" value="AL/BT2_dom"/>
</dbReference>
<keyword evidence="4" id="KW-1185">Reference proteome</keyword>
<reference evidence="3" key="1">
    <citation type="submission" date="2022-08" db="EMBL/GenBank/DDBJ databases">
        <title>Reclassification of Massilia species as members of the genera Telluria, Duganella, Pseudoduganella, Mokoshia gen. nov. and Zemynaea gen. nov. using orthogonal and non-orthogonal genome-based approaches.</title>
        <authorList>
            <person name="Bowman J.P."/>
        </authorList>
    </citation>
    <scope>NUCLEOTIDE SEQUENCE</scope>
    <source>
        <strain evidence="3">LMG 11547</strain>
    </source>
</reference>
<dbReference type="EMBL" id="JANUHC010000004">
    <property type="protein sequence ID" value="MCS0630230.1"/>
    <property type="molecule type" value="Genomic_DNA"/>
</dbReference>